<accession>A0A8H5TZD4</accession>
<name>A0A8H5TZD4_FUSHE</name>
<dbReference type="EMBL" id="JAAGWQ010000011">
    <property type="protein sequence ID" value="KAF5679583.1"/>
    <property type="molecule type" value="Genomic_DNA"/>
</dbReference>
<evidence type="ECO:0000313" key="1">
    <source>
        <dbReference type="EMBL" id="KAF5679583.1"/>
    </source>
</evidence>
<proteinExistence type="predicted"/>
<dbReference type="Proteomes" id="UP000567885">
    <property type="component" value="Unassembled WGS sequence"/>
</dbReference>
<sequence>MGTPNLFENNEKTIQTEEWHSLLSQSADDYENCVVKTITHVRDLRSLVVHEYLQAIIEDLETGERTRLIAERQTGQDQVILGRWRSKKPFSLLSSSSSSRDFSKDLSLPLFSIKFDSNNLKVLDLARILSETTKIGGNYSPYAKNCYWFAITAYKALQLKFSGAEERWYFWKWRGKLIFFKKSAEANEFHEERDSRMQWAPGKPVPTWEFLEEVYKSTIRLQADSSEEAEENIESSDLGLDELYNEVNQSSEVSRFIEVYNEYKDNATEAEHTDESVIVPEDFQLLEPTQGEAEKIDFVTQAMVGEVLANL</sequence>
<dbReference type="AlphaFoldDB" id="A0A8H5TZD4"/>
<gene>
    <name evidence="1" type="ORF">FHETE_748</name>
</gene>
<protein>
    <submittedName>
        <fullName evidence="1">Uncharacterized protein</fullName>
    </submittedName>
</protein>
<comment type="caution">
    <text evidence="1">The sequence shown here is derived from an EMBL/GenBank/DDBJ whole genome shotgun (WGS) entry which is preliminary data.</text>
</comment>
<dbReference type="OrthoDB" id="4895350at2759"/>
<reference evidence="1 2" key="1">
    <citation type="submission" date="2020-05" db="EMBL/GenBank/DDBJ databases">
        <title>Identification and distribution of gene clusters putatively required for synthesis of sphingolipid metabolism inhibitors in phylogenetically diverse species of the filamentous fungus Fusarium.</title>
        <authorList>
            <person name="Kim H.-S."/>
            <person name="Busman M."/>
            <person name="Brown D.W."/>
            <person name="Divon H."/>
            <person name="Uhlig S."/>
            <person name="Proctor R.H."/>
        </authorList>
    </citation>
    <scope>NUCLEOTIDE SEQUENCE [LARGE SCALE GENOMIC DNA]</scope>
    <source>
        <strain evidence="1 2">NRRL 20693</strain>
    </source>
</reference>
<evidence type="ECO:0000313" key="2">
    <source>
        <dbReference type="Proteomes" id="UP000567885"/>
    </source>
</evidence>
<keyword evidence="2" id="KW-1185">Reference proteome</keyword>
<organism evidence="1 2">
    <name type="scientific">Fusarium heterosporum</name>
    <dbReference type="NCBI Taxonomy" id="42747"/>
    <lineage>
        <taxon>Eukaryota</taxon>
        <taxon>Fungi</taxon>
        <taxon>Dikarya</taxon>
        <taxon>Ascomycota</taxon>
        <taxon>Pezizomycotina</taxon>
        <taxon>Sordariomycetes</taxon>
        <taxon>Hypocreomycetidae</taxon>
        <taxon>Hypocreales</taxon>
        <taxon>Nectriaceae</taxon>
        <taxon>Fusarium</taxon>
        <taxon>Fusarium heterosporum species complex</taxon>
    </lineage>
</organism>